<reference evidence="2 3" key="1">
    <citation type="submission" date="2015-05" db="EMBL/GenBank/DDBJ databases">
        <title>Evolution of Trichinella species and genotypes.</title>
        <authorList>
            <person name="Korhonen P.K."/>
            <person name="Edoardo P."/>
            <person name="Giuseppe L.R."/>
            <person name="Gasser R.B."/>
        </authorList>
    </citation>
    <scope>NUCLEOTIDE SEQUENCE [LARGE SCALE GENOMIC DNA]</scope>
    <source>
        <strain evidence="2">ISS10</strain>
    </source>
</reference>
<keyword evidence="3" id="KW-1185">Reference proteome</keyword>
<dbReference type="AlphaFoldDB" id="A0A0V1LQ44"/>
<evidence type="ECO:0000313" key="2">
    <source>
        <dbReference type="EMBL" id="KRZ61585.1"/>
    </source>
</evidence>
<evidence type="ECO:0000313" key="3">
    <source>
        <dbReference type="Proteomes" id="UP000054721"/>
    </source>
</evidence>
<name>A0A0V1LQ44_9BILA</name>
<evidence type="ECO:0000256" key="1">
    <source>
        <dbReference type="SAM" id="MobiDB-lite"/>
    </source>
</evidence>
<gene>
    <name evidence="2" type="ORF">T02_5863</name>
</gene>
<organism evidence="2 3">
    <name type="scientific">Trichinella nativa</name>
    <dbReference type="NCBI Taxonomy" id="6335"/>
    <lineage>
        <taxon>Eukaryota</taxon>
        <taxon>Metazoa</taxon>
        <taxon>Ecdysozoa</taxon>
        <taxon>Nematoda</taxon>
        <taxon>Enoplea</taxon>
        <taxon>Dorylaimia</taxon>
        <taxon>Trichinellida</taxon>
        <taxon>Trichinellidae</taxon>
        <taxon>Trichinella</taxon>
    </lineage>
</organism>
<dbReference type="EMBL" id="JYDW01000017">
    <property type="protein sequence ID" value="KRZ61585.1"/>
    <property type="molecule type" value="Genomic_DNA"/>
</dbReference>
<sequence>MGYVLRNDNGNGPTGMTQGEGLPDSCRFHENTTDLSPDLRR</sequence>
<dbReference type="Proteomes" id="UP000054721">
    <property type="component" value="Unassembled WGS sequence"/>
</dbReference>
<feature type="compositionally biased region" description="Polar residues" evidence="1">
    <location>
        <begin position="8"/>
        <end position="17"/>
    </location>
</feature>
<accession>A0A0V1LQ44</accession>
<feature type="compositionally biased region" description="Basic and acidic residues" evidence="1">
    <location>
        <begin position="26"/>
        <end position="41"/>
    </location>
</feature>
<feature type="region of interest" description="Disordered" evidence="1">
    <location>
        <begin position="1"/>
        <end position="41"/>
    </location>
</feature>
<comment type="caution">
    <text evidence="2">The sequence shown here is derived from an EMBL/GenBank/DDBJ whole genome shotgun (WGS) entry which is preliminary data.</text>
</comment>
<protein>
    <submittedName>
        <fullName evidence="2">Uncharacterized protein</fullName>
    </submittedName>
</protein>
<proteinExistence type="predicted"/>